<evidence type="ECO:0000256" key="1">
    <source>
        <dbReference type="PROSITE-ProRule" id="PRU10141"/>
    </source>
</evidence>
<sequence length="217" mass="24167">MFEQNLNCKKKKKKKKKKEWEVAEQMDKDPSNEPHVQMEAVECSQSSKKVCVINDQLASTLTMKSNSKVDDTAVIEEKAAMPLDLELQLDMDMGMDLDLTCGDTTLAMKSSGQDTLEEKKRGDAVTETKQVKQTPMWEQGGQKKGDINFAPTETVVASAKNSASTLHKNFIIEKSLGVGAFGKVVEATNIVDRSRYAMKIIPFSLHQQNPHFLNGIQ</sequence>
<dbReference type="InterPro" id="IPR011009">
    <property type="entry name" value="Kinase-like_dom_sf"/>
</dbReference>
<accession>X6N0L6</accession>
<organism evidence="3 4">
    <name type="scientific">Reticulomyxa filosa</name>
    <dbReference type="NCBI Taxonomy" id="46433"/>
    <lineage>
        <taxon>Eukaryota</taxon>
        <taxon>Sar</taxon>
        <taxon>Rhizaria</taxon>
        <taxon>Retaria</taxon>
        <taxon>Foraminifera</taxon>
        <taxon>Monothalamids</taxon>
        <taxon>Reticulomyxidae</taxon>
        <taxon>Reticulomyxa</taxon>
    </lineage>
</organism>
<dbReference type="SUPFAM" id="SSF56112">
    <property type="entry name" value="Protein kinase-like (PK-like)"/>
    <property type="match status" value="1"/>
</dbReference>
<dbReference type="AlphaFoldDB" id="X6N0L6"/>
<feature type="non-terminal residue" evidence="3">
    <location>
        <position position="217"/>
    </location>
</feature>
<dbReference type="Proteomes" id="UP000023152">
    <property type="component" value="Unassembled WGS sequence"/>
</dbReference>
<keyword evidence="4" id="KW-1185">Reference proteome</keyword>
<protein>
    <recommendedName>
        <fullName evidence="5">Protein kinase domain-containing protein</fullName>
    </recommendedName>
</protein>
<feature type="binding site" evidence="1">
    <location>
        <position position="199"/>
    </location>
    <ligand>
        <name>ATP</name>
        <dbReference type="ChEBI" id="CHEBI:30616"/>
    </ligand>
</feature>
<reference evidence="3 4" key="1">
    <citation type="journal article" date="2013" name="Curr. Biol.">
        <title>The Genome of the Foraminiferan Reticulomyxa filosa.</title>
        <authorList>
            <person name="Glockner G."/>
            <person name="Hulsmann N."/>
            <person name="Schleicher M."/>
            <person name="Noegel A.A."/>
            <person name="Eichinger L."/>
            <person name="Gallinger C."/>
            <person name="Pawlowski J."/>
            <person name="Sierra R."/>
            <person name="Euteneuer U."/>
            <person name="Pillet L."/>
            <person name="Moustafa A."/>
            <person name="Platzer M."/>
            <person name="Groth M."/>
            <person name="Szafranski K."/>
            <person name="Schliwa M."/>
        </authorList>
    </citation>
    <scope>NUCLEOTIDE SEQUENCE [LARGE SCALE GENOMIC DNA]</scope>
</reference>
<dbReference type="Gene3D" id="3.30.200.20">
    <property type="entry name" value="Phosphorylase Kinase, domain 1"/>
    <property type="match status" value="1"/>
</dbReference>
<gene>
    <name evidence="3" type="ORF">RFI_17616</name>
</gene>
<dbReference type="GO" id="GO:0005524">
    <property type="term" value="F:ATP binding"/>
    <property type="evidence" value="ECO:0007669"/>
    <property type="project" value="UniProtKB-UniRule"/>
</dbReference>
<evidence type="ECO:0008006" key="5">
    <source>
        <dbReference type="Google" id="ProtNLM"/>
    </source>
</evidence>
<dbReference type="InterPro" id="IPR017441">
    <property type="entry name" value="Protein_kinase_ATP_BS"/>
</dbReference>
<keyword evidence="1" id="KW-0547">Nucleotide-binding</keyword>
<dbReference type="EMBL" id="ASPP01013477">
    <property type="protein sequence ID" value="ETO19616.1"/>
    <property type="molecule type" value="Genomic_DNA"/>
</dbReference>
<feature type="compositionally biased region" description="Basic residues" evidence="2">
    <location>
        <begin position="8"/>
        <end position="17"/>
    </location>
</feature>
<comment type="caution">
    <text evidence="3">The sequence shown here is derived from an EMBL/GenBank/DDBJ whole genome shotgun (WGS) entry which is preliminary data.</text>
</comment>
<dbReference type="PROSITE" id="PS00107">
    <property type="entry name" value="PROTEIN_KINASE_ATP"/>
    <property type="match status" value="1"/>
</dbReference>
<evidence type="ECO:0000313" key="4">
    <source>
        <dbReference type="Proteomes" id="UP000023152"/>
    </source>
</evidence>
<proteinExistence type="predicted"/>
<keyword evidence="1" id="KW-0067">ATP-binding</keyword>
<feature type="compositionally biased region" description="Basic and acidic residues" evidence="2">
    <location>
        <begin position="18"/>
        <end position="32"/>
    </location>
</feature>
<name>X6N0L6_RETFI</name>
<feature type="region of interest" description="Disordered" evidence="2">
    <location>
        <begin position="1"/>
        <end position="35"/>
    </location>
</feature>
<evidence type="ECO:0000313" key="3">
    <source>
        <dbReference type="EMBL" id="ETO19616.1"/>
    </source>
</evidence>
<evidence type="ECO:0000256" key="2">
    <source>
        <dbReference type="SAM" id="MobiDB-lite"/>
    </source>
</evidence>